<comment type="caution">
    <text evidence="6">The sequence shown here is derived from an EMBL/GenBank/DDBJ whole genome shotgun (WGS) entry which is preliminary data.</text>
</comment>
<dbReference type="EMBL" id="JAOTOJ010000012">
    <property type="protein sequence ID" value="KAK9394044.1"/>
    <property type="molecule type" value="Genomic_DNA"/>
</dbReference>
<dbReference type="Pfam" id="PF05648">
    <property type="entry name" value="PEX11"/>
    <property type="match status" value="1"/>
</dbReference>
<accession>A0AAW1AX25</accession>
<name>A0AAW1AX25_CROAD</name>
<evidence type="ECO:0000256" key="4">
    <source>
        <dbReference type="ARBA" id="ARBA00046271"/>
    </source>
</evidence>
<evidence type="ECO:0000256" key="2">
    <source>
        <dbReference type="ARBA" id="ARBA00023136"/>
    </source>
</evidence>
<evidence type="ECO:0000256" key="3">
    <source>
        <dbReference type="ARBA" id="ARBA00023140"/>
    </source>
</evidence>
<dbReference type="AlphaFoldDB" id="A0AAW1AX25"/>
<keyword evidence="7" id="KW-1185">Reference proteome</keyword>
<feature type="region of interest" description="Disordered" evidence="5">
    <location>
        <begin position="50"/>
        <end position="105"/>
    </location>
</feature>
<dbReference type="GO" id="GO:0005811">
    <property type="term" value="C:lipid droplet"/>
    <property type="evidence" value="ECO:0007669"/>
    <property type="project" value="UniProtKB-SubCell"/>
</dbReference>
<comment type="subcellular location">
    <subcellularLocation>
        <location evidence="4">Peroxisome membrane</location>
    </subcellularLocation>
</comment>
<protein>
    <submittedName>
        <fullName evidence="6">Perilipin-1</fullName>
    </submittedName>
</protein>
<feature type="compositionally biased region" description="Pro residues" evidence="5">
    <location>
        <begin position="79"/>
        <end position="93"/>
    </location>
</feature>
<dbReference type="InterPro" id="IPR008733">
    <property type="entry name" value="PEX11"/>
</dbReference>
<keyword evidence="2" id="KW-0472">Membrane</keyword>
<keyword evidence="1" id="KW-0962">Peroxisome biogenesis</keyword>
<proteinExistence type="predicted"/>
<evidence type="ECO:0000313" key="6">
    <source>
        <dbReference type="EMBL" id="KAK9394044.1"/>
    </source>
</evidence>
<reference evidence="6 7" key="1">
    <citation type="journal article" date="2024" name="Proc. Natl. Acad. Sci. U.S.A.">
        <title>The genetic regulatory architecture and epigenomic basis for age-related changes in rattlesnake venom.</title>
        <authorList>
            <person name="Hogan M.P."/>
            <person name="Holding M.L."/>
            <person name="Nystrom G.S."/>
            <person name="Colston T.J."/>
            <person name="Bartlett D.A."/>
            <person name="Mason A.J."/>
            <person name="Ellsworth S.A."/>
            <person name="Rautsaw R.M."/>
            <person name="Lawrence K.C."/>
            <person name="Strickland J.L."/>
            <person name="He B."/>
            <person name="Fraser P."/>
            <person name="Margres M.J."/>
            <person name="Gilbert D.M."/>
            <person name="Gibbs H.L."/>
            <person name="Parkinson C.L."/>
            <person name="Rokyta D.R."/>
        </authorList>
    </citation>
    <scope>NUCLEOTIDE SEQUENCE [LARGE SCALE GENOMIC DNA]</scope>
    <source>
        <strain evidence="6">DRR0105</strain>
    </source>
</reference>
<feature type="region of interest" description="Disordered" evidence="5">
    <location>
        <begin position="638"/>
        <end position="665"/>
    </location>
</feature>
<dbReference type="PANTHER" id="PTHR12652:SF22">
    <property type="entry name" value="PEROXISOMAL MEMBRANE PROTEIN 11A"/>
    <property type="match status" value="1"/>
</dbReference>
<evidence type="ECO:0000313" key="7">
    <source>
        <dbReference type="Proteomes" id="UP001474421"/>
    </source>
</evidence>
<dbReference type="GO" id="GO:0016559">
    <property type="term" value="P:peroxisome fission"/>
    <property type="evidence" value="ECO:0007669"/>
    <property type="project" value="InterPro"/>
</dbReference>
<evidence type="ECO:0000256" key="5">
    <source>
        <dbReference type="SAM" id="MobiDB-lite"/>
    </source>
</evidence>
<dbReference type="Proteomes" id="UP001474421">
    <property type="component" value="Unassembled WGS sequence"/>
</dbReference>
<gene>
    <name evidence="6" type="ORF">NXF25_015707</name>
</gene>
<organism evidence="6 7">
    <name type="scientific">Crotalus adamanteus</name>
    <name type="common">Eastern diamondback rattlesnake</name>
    <dbReference type="NCBI Taxonomy" id="8729"/>
    <lineage>
        <taxon>Eukaryota</taxon>
        <taxon>Metazoa</taxon>
        <taxon>Chordata</taxon>
        <taxon>Craniata</taxon>
        <taxon>Vertebrata</taxon>
        <taxon>Euteleostomi</taxon>
        <taxon>Lepidosauria</taxon>
        <taxon>Squamata</taxon>
        <taxon>Bifurcata</taxon>
        <taxon>Unidentata</taxon>
        <taxon>Episquamata</taxon>
        <taxon>Toxicofera</taxon>
        <taxon>Serpentes</taxon>
        <taxon>Colubroidea</taxon>
        <taxon>Viperidae</taxon>
        <taxon>Crotalinae</taxon>
        <taxon>Crotalus</taxon>
    </lineage>
</organism>
<dbReference type="GO" id="GO:0005778">
    <property type="term" value="C:peroxisomal membrane"/>
    <property type="evidence" value="ECO:0007669"/>
    <property type="project" value="UniProtKB-SubCell"/>
</dbReference>
<dbReference type="PANTHER" id="PTHR12652">
    <property type="entry name" value="PEROXISOMAL BIOGENESIS FACTOR 11"/>
    <property type="match status" value="1"/>
</dbReference>
<sequence length="695" mass="77384">MIPAGEAAPNRSSWRGKKKKPLRGFRLILHTPVRPPLPAHTCLRKLTRCCGNPGRKEEGKDGKWSPGQRRPGRGHGSAPPLPSPPLSLPPPSPEKQLIPARSSERSGAVAAGGMEAFVHFTNQTQGRERLFRATQYSCMLLSYILERKTHREKVVMKLRLLESSMSSGRKMFRLGNIVHAVVAAHQASQLPYIIPRFFLTASNMNRVMYFACDTVLWVKSVGLLSEINEKKWRKWATKCYYYSLVINLVKDFYELCWRMKQTTSSQKPQKTSTAGRQKFQNVAFLTNGELQTFLLLAFLTLKNYPPLLLDTVKNLCDIFSPLDRLGIYKTNSGVIGLCGVISSLQSSVLQRVLQFPVVNSALTHLQRTYASAKEIHPLMASVCATGERALQNASSLALWSVKPVVHKLQPQLAAANVLACQGLEHLEKKIPILQKPVEEATSDLKDTILAHLQYLVCSVMDILDKVLGLNAENNEQSKNSLRVKTENAKRSQENQVAKTSAVGKLEKVVDWTTEPNSVYKSPAGCVSEKMPPPSTFGSIKSLAVAVSQLAFRQTSQAIQVTKDKGMKLAMCISYLFTFPRLVMKEEETMGAVPPESCQEPDGVQLVTPESKKLQERRSSRGHYPLPFLSLDEPLTLHESPPLEAEPSMARKSAFSPYKEGSSSRRWSEGLFRPSLQATYIRAHFAGLYSAAIKKD</sequence>
<keyword evidence="3" id="KW-0576">Peroxisome</keyword>
<feature type="compositionally biased region" description="Basic and acidic residues" evidence="5">
    <location>
        <begin position="54"/>
        <end position="63"/>
    </location>
</feature>
<evidence type="ECO:0000256" key="1">
    <source>
        <dbReference type="ARBA" id="ARBA00022593"/>
    </source>
</evidence>